<sequence length="364" mass="41039">MKTLRVIVDIGHPAHVHFFKNAIWNLEKKGHQVLVVSRDKDVVIELLNAYNIPHTVLSKVKKGKIYLLEELFIRESKLYKIARKFNPDLFIGILSPEAAHVAWALGKKSIIFNDTEHAELAQKMTYPFCDIICTPASFKKDVGPKQIRYRGYHEMAYLHPAYFSPNPEVLKELGVEAGETFVILRFISWGAHHDVGQHGINNKLPLIQELEKFGKVFISSEGQMAEEFDKYKIKVPSEKIHSLLYYATLCVGEGATMAVESAILGTPSIYVSSLAGSMGNFSELEENYGLLFNYSNSEAALKKAVELLKDPELKKTWGLKRDALLRDKVDVTEFMVKLIEGIPGEKRGEKKGFSVSKVSDESHV</sequence>
<evidence type="ECO:0000313" key="3">
    <source>
        <dbReference type="Proteomes" id="UP000300067"/>
    </source>
</evidence>
<dbReference type="Pfam" id="PF04007">
    <property type="entry name" value="DUF354"/>
    <property type="match status" value="1"/>
</dbReference>
<gene>
    <name evidence="1" type="ORF">DKM28_09970</name>
    <name evidence="2" type="ORF">FQU78_00870</name>
</gene>
<dbReference type="InterPro" id="IPR007152">
    <property type="entry name" value="DUF354"/>
</dbReference>
<dbReference type="Proteomes" id="UP000300067">
    <property type="component" value="Chromosome"/>
</dbReference>
<dbReference type="PIRSF" id="PIRSF005357">
    <property type="entry name" value="UCP005357"/>
    <property type="match status" value="1"/>
</dbReference>
<organism evidence="1 3">
    <name type="scientific">Methanosarcina mazei</name>
    <name type="common">Methanosarcina frisia</name>
    <dbReference type="NCBI Taxonomy" id="2209"/>
    <lineage>
        <taxon>Archaea</taxon>
        <taxon>Methanobacteriati</taxon>
        <taxon>Methanobacteriota</taxon>
        <taxon>Stenosarchaea group</taxon>
        <taxon>Methanomicrobia</taxon>
        <taxon>Methanosarcinales</taxon>
        <taxon>Methanosarcinaceae</taxon>
        <taxon>Methanosarcina</taxon>
    </lineage>
</organism>
<dbReference type="EMBL" id="CP042908">
    <property type="protein sequence ID" value="QIB89777.1"/>
    <property type="molecule type" value="Genomic_DNA"/>
</dbReference>
<evidence type="ECO:0000313" key="1">
    <source>
        <dbReference type="EMBL" id="QCR16298.1"/>
    </source>
</evidence>
<dbReference type="PANTHER" id="PTHR39662:SF1">
    <property type="entry name" value="DUF354 DOMAIN-CONTAINING PROTEIN"/>
    <property type="match status" value="1"/>
</dbReference>
<proteinExistence type="predicted"/>
<dbReference type="AlphaFoldDB" id="A0A4P8QXJ4"/>
<name>A0A4P8QXJ4_METMZ</name>
<dbReference type="SUPFAM" id="SSF53756">
    <property type="entry name" value="UDP-Glycosyltransferase/glycogen phosphorylase"/>
    <property type="match status" value="1"/>
</dbReference>
<dbReference type="PANTHER" id="PTHR39662">
    <property type="entry name" value="DUF354 DOMAIN-CONTAINING PROTEIN-RELATED"/>
    <property type="match status" value="1"/>
</dbReference>
<evidence type="ECO:0000313" key="2">
    <source>
        <dbReference type="EMBL" id="QIB89777.1"/>
    </source>
</evidence>
<reference evidence="2 4" key="2">
    <citation type="journal article" date="2020" name="Environ. Microbiol. Rep.">
        <title>Redox cycling of Fe(II) and Fe(III) in magnetite accelerates aceticlastic methanogenesis by Methanosarcina mazei.</title>
        <authorList>
            <person name="Wang H."/>
            <person name="Byrne J.M."/>
            <person name="Liu P."/>
            <person name="Liu J."/>
            <person name="Dong X."/>
            <person name="Lu Y."/>
        </authorList>
    </citation>
    <scope>NUCLEOTIDE SEQUENCE [LARGE SCALE GENOMIC DNA]</scope>
    <source>
        <strain evidence="4">zm-15</strain>
        <strain evidence="2">Zm-15</strain>
    </source>
</reference>
<reference evidence="1 3" key="1">
    <citation type="submission" date="2018-05" db="EMBL/GenBank/DDBJ databases">
        <title>Methanosarcina gilichinskyana sp. nov., a novel methanogenic archaeon isolated from Holocene permafrost, North East Russia.</title>
        <authorList>
            <person name="Oshurkova V."/>
            <person name="Meer M."/>
            <person name="Bochkareva O."/>
            <person name="Shcherbakova V."/>
        </authorList>
    </citation>
    <scope>NUCLEOTIDE SEQUENCE [LARGE SCALE GENOMIC DNA]</scope>
    <source>
        <strain evidence="1 3">JL01</strain>
    </source>
</reference>
<dbReference type="EMBL" id="CP029709">
    <property type="protein sequence ID" value="QCR16298.1"/>
    <property type="molecule type" value="Genomic_DNA"/>
</dbReference>
<dbReference type="Proteomes" id="UP000467371">
    <property type="component" value="Chromosome"/>
</dbReference>
<accession>A0A4P8QXJ4</accession>
<dbReference type="Gene3D" id="3.40.50.2000">
    <property type="entry name" value="Glycogen Phosphorylase B"/>
    <property type="match status" value="1"/>
</dbReference>
<evidence type="ECO:0000313" key="4">
    <source>
        <dbReference type="Proteomes" id="UP000467371"/>
    </source>
</evidence>
<protein>
    <submittedName>
        <fullName evidence="2">DUF354 domain-containing protein</fullName>
    </submittedName>
</protein>